<reference evidence="1" key="1">
    <citation type="journal article" date="2021" name="Proc. Natl. Acad. Sci. U.S.A.">
        <title>A Catalog of Tens of Thousands of Viruses from Human Metagenomes Reveals Hidden Associations with Chronic Diseases.</title>
        <authorList>
            <person name="Tisza M.J."/>
            <person name="Buck C.B."/>
        </authorList>
    </citation>
    <scope>NUCLEOTIDE SEQUENCE</scope>
    <source>
        <strain evidence="1">Ctnhb8</strain>
    </source>
</reference>
<proteinExistence type="predicted"/>
<accession>A0A8S5VDZ8</accession>
<dbReference type="EMBL" id="BK016247">
    <property type="protein sequence ID" value="DAG04994.1"/>
    <property type="molecule type" value="Genomic_DNA"/>
</dbReference>
<evidence type="ECO:0000313" key="1">
    <source>
        <dbReference type="EMBL" id="DAG04994.1"/>
    </source>
</evidence>
<protein>
    <submittedName>
        <fullName evidence="1">Uncharacterized protein</fullName>
    </submittedName>
</protein>
<sequence>MVTHQTCNFLHITACSKRIGTALPRPWRGGRGFP</sequence>
<organism evidence="1">
    <name type="scientific">Myoviridae sp. ctnhb8</name>
    <dbReference type="NCBI Taxonomy" id="2825171"/>
    <lineage>
        <taxon>Viruses</taxon>
        <taxon>Duplodnaviria</taxon>
        <taxon>Heunggongvirae</taxon>
        <taxon>Uroviricota</taxon>
        <taxon>Caudoviricetes</taxon>
    </lineage>
</organism>
<name>A0A8S5VDZ8_9CAUD</name>